<evidence type="ECO:0000256" key="3">
    <source>
        <dbReference type="ARBA" id="ARBA00022525"/>
    </source>
</evidence>
<evidence type="ECO:0000256" key="5">
    <source>
        <dbReference type="ARBA" id="ARBA00022764"/>
    </source>
</evidence>
<dbReference type="Gene3D" id="2.70.98.70">
    <property type="match status" value="1"/>
</dbReference>
<dbReference type="Pfam" id="PF16889">
    <property type="entry name" value="Hepar_II_III_N"/>
    <property type="match status" value="1"/>
</dbReference>
<dbReference type="GO" id="GO:0005576">
    <property type="term" value="C:extracellular region"/>
    <property type="evidence" value="ECO:0007669"/>
    <property type="project" value="UniProtKB-SubCell"/>
</dbReference>
<evidence type="ECO:0000256" key="1">
    <source>
        <dbReference type="ARBA" id="ARBA00004418"/>
    </source>
</evidence>
<dbReference type="InterPro" id="IPR031680">
    <property type="entry name" value="Hepar_II_III_N"/>
</dbReference>
<dbReference type="SUPFAM" id="SSF48230">
    <property type="entry name" value="Chondroitin AC/alginate lyase"/>
    <property type="match status" value="1"/>
</dbReference>
<organism evidence="11 12">
    <name type="scientific">Kribbella speibonae</name>
    <dbReference type="NCBI Taxonomy" id="1572660"/>
    <lineage>
        <taxon>Bacteria</taxon>
        <taxon>Bacillati</taxon>
        <taxon>Actinomycetota</taxon>
        <taxon>Actinomycetes</taxon>
        <taxon>Propionibacteriales</taxon>
        <taxon>Kribbellaceae</taxon>
        <taxon>Kribbella</taxon>
    </lineage>
</organism>
<sequence>MSCHREPPTLATATFRPLSACFPGGSRWSSLSLRSGAMQRNARAGVLAAITSVVLLVGVLGPWVGSAESDTGNPSDSEFFGLLDYAGVAGLKGVKAAVDAKDYPRAKRELLTYYRMRPANDAGKFTHSDWPGALALTPDHIWTLGTGEVYRATVRFGTQVSTVTVDVTAAVAGSTAGFLLMSRIKEPVTAYVNSRENGSGKPALRLTLNDGSVRTLSPTADTYIKAGGEAGTAYGSKYPLQVRDQGNGPFTAETRKAYLQFDLRGTSGVQKAELSLTGRADAAKDVMVFSNAEVFGESTRTWNNTVQNTLSWQGDPGGFSWTPPTGADNEYNWQLTRFYFAGPLARAYGSSHDERYADALIGLMTDFISDADGYNSPYGAGSYPRSLDTARRLENWAAAYEVLRTSPSLDADENFRILKTMYRSGLFLRENVNASPNWMQTQKLALLRAAVYLPEFTAARSARDNATDYLAQQLTDSTYADGGYKEATSSYTRAYVSQYVDIVEFMEAHGIAFPAKDKLRKLGHFVMDQTLPNGYGANYGDGGSEDQRSTLRRLGELVGDTELTYVGTSGAAGTEPAHRSAHYPDTRVAVSRSGWSAGDSYLRYNLDRGPHSHPDELSLTAYAHGRELLPHTGTFSYSSDARSMWLRKSTEAQNTIEIDDKPQDSTAAGAVTHFVDNPAFDLISGNTEGSTGAWHARSVLSLPTGGWLVSDLLKPRDTAIHRYEQNWHFLPDANLALNSTSKAATTAFGSGANLTVVPADPAKLTASVRNGYYSPVLYRVSDAKYSSYVKQLAGQTTFDTLLLPSPAAADGAVRINRLPVGTLTPDLATALDIRSGDGSRATYYKSWTAKSARTFGTYAFDGTLLYAKDTANGQLQSILLYDGSTVQRAGTVLLKSPTAVKDVAVTYSADGSTIRIDGHNLTAATDPGKAIAITAPNATQVLLNGTRVNFTRSGSTVYAAAPA</sequence>
<evidence type="ECO:0000259" key="9">
    <source>
        <dbReference type="Pfam" id="PF16889"/>
    </source>
</evidence>
<evidence type="ECO:0000256" key="2">
    <source>
        <dbReference type="ARBA" id="ARBA00004613"/>
    </source>
</evidence>
<gene>
    <name evidence="11" type="ORF">E0H92_26635</name>
</gene>
<accession>A0A4R0IST9</accession>
<feature type="domain" description="Heparin-sulfate lyase N-terminal" evidence="9">
    <location>
        <begin position="311"/>
        <end position="554"/>
    </location>
</feature>
<comment type="subcellular location">
    <subcellularLocation>
        <location evidence="1">Periplasm</location>
    </subcellularLocation>
    <subcellularLocation>
        <location evidence="2">Secreted</location>
    </subcellularLocation>
</comment>
<name>A0A4R0IST9_9ACTN</name>
<feature type="transmembrane region" description="Helical" evidence="7">
    <location>
        <begin position="44"/>
        <end position="65"/>
    </location>
</feature>
<keyword evidence="7" id="KW-1133">Transmembrane helix</keyword>
<keyword evidence="6 11" id="KW-0456">Lyase</keyword>
<proteinExistence type="predicted"/>
<evidence type="ECO:0000313" key="12">
    <source>
        <dbReference type="Proteomes" id="UP000294225"/>
    </source>
</evidence>
<evidence type="ECO:0000313" key="11">
    <source>
        <dbReference type="EMBL" id="TCC36239.1"/>
    </source>
</evidence>
<dbReference type="InterPro" id="IPR012480">
    <property type="entry name" value="Hepar_II_III_C"/>
</dbReference>
<keyword evidence="3" id="KW-0964">Secreted</keyword>
<keyword evidence="7" id="KW-0812">Transmembrane</keyword>
<keyword evidence="5" id="KW-0574">Periplasm</keyword>
<evidence type="ECO:0000256" key="6">
    <source>
        <dbReference type="ARBA" id="ARBA00023239"/>
    </source>
</evidence>
<dbReference type="InterPro" id="IPR055372">
    <property type="entry name" value="CBM96"/>
</dbReference>
<feature type="domain" description="Carbohydrate-binding module family 96" evidence="10">
    <location>
        <begin position="215"/>
        <end position="305"/>
    </location>
</feature>
<dbReference type="AlphaFoldDB" id="A0A4R0IST9"/>
<dbReference type="Proteomes" id="UP000294225">
    <property type="component" value="Unassembled WGS sequence"/>
</dbReference>
<feature type="domain" description="Heparinase II/III-like C-terminal" evidence="8">
    <location>
        <begin position="610"/>
        <end position="771"/>
    </location>
</feature>
<keyword evidence="4" id="KW-0732">Signal</keyword>
<dbReference type="Pfam" id="PF07940">
    <property type="entry name" value="Hepar_II_III_C"/>
    <property type="match status" value="1"/>
</dbReference>
<evidence type="ECO:0000259" key="10">
    <source>
        <dbReference type="Pfam" id="PF24517"/>
    </source>
</evidence>
<dbReference type="EMBL" id="SJKC01000003">
    <property type="protein sequence ID" value="TCC36239.1"/>
    <property type="molecule type" value="Genomic_DNA"/>
</dbReference>
<dbReference type="GO" id="GO:0042597">
    <property type="term" value="C:periplasmic space"/>
    <property type="evidence" value="ECO:0007669"/>
    <property type="project" value="UniProtKB-SubCell"/>
</dbReference>
<evidence type="ECO:0000259" key="8">
    <source>
        <dbReference type="Pfam" id="PF07940"/>
    </source>
</evidence>
<keyword evidence="7" id="KW-0472">Membrane</keyword>
<evidence type="ECO:0000256" key="7">
    <source>
        <dbReference type="SAM" id="Phobius"/>
    </source>
</evidence>
<dbReference type="PANTHER" id="PTHR39210">
    <property type="entry name" value="HEPARIN-SULFATE LYASE"/>
    <property type="match status" value="1"/>
</dbReference>
<dbReference type="InterPro" id="IPR008929">
    <property type="entry name" value="Chondroitin_lyas"/>
</dbReference>
<evidence type="ECO:0000256" key="4">
    <source>
        <dbReference type="ARBA" id="ARBA00022729"/>
    </source>
</evidence>
<comment type="caution">
    <text evidence="11">The sequence shown here is derived from an EMBL/GenBank/DDBJ whole genome shotgun (WGS) entry which is preliminary data.</text>
</comment>
<dbReference type="GO" id="GO:0016829">
    <property type="term" value="F:lyase activity"/>
    <property type="evidence" value="ECO:0007669"/>
    <property type="project" value="UniProtKB-KW"/>
</dbReference>
<dbReference type="Pfam" id="PF24517">
    <property type="entry name" value="CBM96"/>
    <property type="match status" value="1"/>
</dbReference>
<dbReference type="Gene3D" id="1.50.10.100">
    <property type="entry name" value="Chondroitin AC/alginate lyase"/>
    <property type="match status" value="2"/>
</dbReference>
<dbReference type="PANTHER" id="PTHR39210:SF1">
    <property type="entry name" value="HEPARIN-SULFATE LYASE"/>
    <property type="match status" value="1"/>
</dbReference>
<protein>
    <submittedName>
        <fullName evidence="11">Alginate lyase family protein</fullName>
    </submittedName>
</protein>
<reference evidence="11 12" key="1">
    <citation type="submission" date="2019-02" db="EMBL/GenBank/DDBJ databases">
        <title>Kribbella capetownensis sp. nov. and Kribbella speibonae sp. nov., isolated from soil.</title>
        <authorList>
            <person name="Curtis S.M."/>
            <person name="Norton I."/>
            <person name="Everest G.J."/>
            <person name="Meyers P.R."/>
        </authorList>
    </citation>
    <scope>NUCLEOTIDE SEQUENCE [LARGE SCALE GENOMIC DNA]</scope>
    <source>
        <strain evidence="11 12">YM55</strain>
    </source>
</reference>